<organism evidence="1 2">
    <name type="scientific">Trifolium medium</name>
    <dbReference type="NCBI Taxonomy" id="97028"/>
    <lineage>
        <taxon>Eukaryota</taxon>
        <taxon>Viridiplantae</taxon>
        <taxon>Streptophyta</taxon>
        <taxon>Embryophyta</taxon>
        <taxon>Tracheophyta</taxon>
        <taxon>Spermatophyta</taxon>
        <taxon>Magnoliopsida</taxon>
        <taxon>eudicotyledons</taxon>
        <taxon>Gunneridae</taxon>
        <taxon>Pentapetalae</taxon>
        <taxon>rosids</taxon>
        <taxon>fabids</taxon>
        <taxon>Fabales</taxon>
        <taxon>Fabaceae</taxon>
        <taxon>Papilionoideae</taxon>
        <taxon>50 kb inversion clade</taxon>
        <taxon>NPAAA clade</taxon>
        <taxon>Hologalegina</taxon>
        <taxon>IRL clade</taxon>
        <taxon>Trifolieae</taxon>
        <taxon>Trifolium</taxon>
    </lineage>
</organism>
<evidence type="ECO:0000313" key="2">
    <source>
        <dbReference type="Proteomes" id="UP000265520"/>
    </source>
</evidence>
<accession>A0A392SSY9</accession>
<keyword evidence="2" id="KW-1185">Reference proteome</keyword>
<sequence length="85" mass="9380">MMQDPIDGMTHTYTKKGKMGFCADASPERKQEVSCGTVTVLTMEDIIMQAEPPQKFYSVGSGCQQFSKTVRSLSETVIAVKEQVI</sequence>
<feature type="non-terminal residue" evidence="1">
    <location>
        <position position="85"/>
    </location>
</feature>
<protein>
    <submittedName>
        <fullName evidence="1">Uncharacterized protein</fullName>
    </submittedName>
</protein>
<comment type="caution">
    <text evidence="1">The sequence shown here is derived from an EMBL/GenBank/DDBJ whole genome shotgun (WGS) entry which is preliminary data.</text>
</comment>
<evidence type="ECO:0000313" key="1">
    <source>
        <dbReference type="EMBL" id="MCI51769.1"/>
    </source>
</evidence>
<dbReference type="AlphaFoldDB" id="A0A392SSY9"/>
<reference evidence="1 2" key="1">
    <citation type="journal article" date="2018" name="Front. Plant Sci.">
        <title>Red Clover (Trifolium pratense) and Zigzag Clover (T. medium) - A Picture of Genomic Similarities and Differences.</title>
        <authorList>
            <person name="Dluhosova J."/>
            <person name="Istvanek J."/>
            <person name="Nedelnik J."/>
            <person name="Repkova J."/>
        </authorList>
    </citation>
    <scope>NUCLEOTIDE SEQUENCE [LARGE SCALE GENOMIC DNA]</scope>
    <source>
        <strain evidence="2">cv. 10/8</strain>
        <tissue evidence="1">Leaf</tissue>
    </source>
</reference>
<dbReference type="EMBL" id="LXQA010437014">
    <property type="protein sequence ID" value="MCI51769.1"/>
    <property type="molecule type" value="Genomic_DNA"/>
</dbReference>
<dbReference type="Proteomes" id="UP000265520">
    <property type="component" value="Unassembled WGS sequence"/>
</dbReference>
<name>A0A392SSY9_9FABA</name>
<proteinExistence type="predicted"/>